<dbReference type="InterPro" id="IPR039421">
    <property type="entry name" value="Type_1_exporter"/>
</dbReference>
<dbReference type="Gene3D" id="1.20.1560.10">
    <property type="entry name" value="ABC transporter type 1, transmembrane domain"/>
    <property type="match status" value="1"/>
</dbReference>
<evidence type="ECO:0000256" key="2">
    <source>
        <dbReference type="ARBA" id="ARBA00022448"/>
    </source>
</evidence>
<name>A0A413FJA8_9FIRM</name>
<feature type="transmembrane region" description="Helical" evidence="9">
    <location>
        <begin position="95"/>
        <end position="116"/>
    </location>
</feature>
<dbReference type="InterPro" id="IPR003593">
    <property type="entry name" value="AAA+_ATPase"/>
</dbReference>
<evidence type="ECO:0000313" key="12">
    <source>
        <dbReference type="EMBL" id="RGX31914.1"/>
    </source>
</evidence>
<evidence type="ECO:0000256" key="3">
    <source>
        <dbReference type="ARBA" id="ARBA00022692"/>
    </source>
</evidence>
<accession>A0A413FJA8</accession>
<evidence type="ECO:0000256" key="6">
    <source>
        <dbReference type="ARBA" id="ARBA00022989"/>
    </source>
</evidence>
<feature type="transmembrane region" description="Helical" evidence="9">
    <location>
        <begin position="42"/>
        <end position="61"/>
    </location>
</feature>
<evidence type="ECO:0000256" key="8">
    <source>
        <dbReference type="SAM" id="Coils"/>
    </source>
</evidence>
<dbReference type="Gene3D" id="3.40.50.300">
    <property type="entry name" value="P-loop containing nucleotide triphosphate hydrolases"/>
    <property type="match status" value="1"/>
</dbReference>
<feature type="domain" description="ABC transmembrane type-1" evidence="11">
    <location>
        <begin position="43"/>
        <end position="337"/>
    </location>
</feature>
<evidence type="ECO:0000256" key="9">
    <source>
        <dbReference type="SAM" id="Phobius"/>
    </source>
</evidence>
<reference evidence="12 13" key="1">
    <citation type="submission" date="2018-08" db="EMBL/GenBank/DDBJ databases">
        <title>A genome reference for cultivated species of the human gut microbiota.</title>
        <authorList>
            <person name="Zou Y."/>
            <person name="Xue W."/>
            <person name="Luo G."/>
        </authorList>
    </citation>
    <scope>NUCLEOTIDE SEQUENCE [LARGE SCALE GENOMIC DNA]</scope>
    <source>
        <strain evidence="12 13">AF04-15</strain>
    </source>
</reference>
<dbReference type="PANTHER" id="PTHR43394:SF1">
    <property type="entry name" value="ATP-BINDING CASSETTE SUB-FAMILY B MEMBER 10, MITOCHONDRIAL"/>
    <property type="match status" value="1"/>
</dbReference>
<dbReference type="EMBL" id="QSBM01000002">
    <property type="protein sequence ID" value="RGX31914.1"/>
    <property type="molecule type" value="Genomic_DNA"/>
</dbReference>
<evidence type="ECO:0000259" key="10">
    <source>
        <dbReference type="PROSITE" id="PS50893"/>
    </source>
</evidence>
<dbReference type="SUPFAM" id="SSF90123">
    <property type="entry name" value="ABC transporter transmembrane region"/>
    <property type="match status" value="1"/>
</dbReference>
<dbReference type="PANTHER" id="PTHR43394">
    <property type="entry name" value="ATP-DEPENDENT PERMEASE MDL1, MITOCHONDRIAL"/>
    <property type="match status" value="1"/>
</dbReference>
<dbReference type="Proteomes" id="UP000283880">
    <property type="component" value="Unassembled WGS sequence"/>
</dbReference>
<dbReference type="InterPro" id="IPR027417">
    <property type="entry name" value="P-loop_NTPase"/>
</dbReference>
<keyword evidence="5 12" id="KW-0067">ATP-binding</keyword>
<evidence type="ECO:0000259" key="11">
    <source>
        <dbReference type="PROSITE" id="PS50929"/>
    </source>
</evidence>
<dbReference type="FunFam" id="3.40.50.300:FF:000287">
    <property type="entry name" value="Multidrug ABC transporter ATP-binding protein"/>
    <property type="match status" value="1"/>
</dbReference>
<dbReference type="GO" id="GO:0005886">
    <property type="term" value="C:plasma membrane"/>
    <property type="evidence" value="ECO:0007669"/>
    <property type="project" value="UniProtKB-SubCell"/>
</dbReference>
<keyword evidence="2" id="KW-0813">Transport</keyword>
<evidence type="ECO:0000256" key="1">
    <source>
        <dbReference type="ARBA" id="ARBA00004651"/>
    </source>
</evidence>
<feature type="transmembrane region" description="Helical" evidence="9">
    <location>
        <begin position="169"/>
        <end position="187"/>
    </location>
</feature>
<evidence type="ECO:0000313" key="13">
    <source>
        <dbReference type="Proteomes" id="UP000283880"/>
    </source>
</evidence>
<evidence type="ECO:0000256" key="7">
    <source>
        <dbReference type="ARBA" id="ARBA00023136"/>
    </source>
</evidence>
<dbReference type="PROSITE" id="PS50929">
    <property type="entry name" value="ABC_TM1F"/>
    <property type="match status" value="1"/>
</dbReference>
<dbReference type="InterPro" id="IPR003439">
    <property type="entry name" value="ABC_transporter-like_ATP-bd"/>
</dbReference>
<sequence length="608" mass="67667">MSGMQDEQNIPYEDDYAYELPDHAGKTIRRLWRSVSDQHGRLAVVLMSVACYTLLSIYAPYYSVRIVDFLWNGIRSAHTQGTVFRVSWEQGGREIAVLLAVYTATAGLYTLQSFLMSSFAERLSLRLRTEISEKINRLPLVYFDNHRTGEVMSRAVNDLDKMSEALQTGLLRLFTAAGMVAGSLVVMFQMQVWLTLIFLFFMGLALLSTKLFAAKTLQLAARRQQCVSNVTARVEEAYSGRVIIKAFGREQNSSREIHRATEELAEVSRKADFLVNAINPAIRLVNRLGQVLIAVTAGKLLIDGALSVGTFQAFFQYVNQSAEPLTEGAYMVNSMQSALASVERIYALLDEPEIGAEPETAALTGRTEGRVEFRNVRFGYTPERVLMEDISFTAHPGQKIAVVGSTGAGKTTLINLLMRFYEVDGGAILLDGVDTKTMSRSWLRSHFGMVLQDTWLFEGTIAENIAYGKPDATREEIVAAAKAARVDFFVRTMPKGYDTVLGNDTENISVGQRQLLTIARVVLSNPALLILDEATSSVDTRTEMEINRAMNALMENRTSFVIAHRLSTIVDADLILVMENGNIIEQGKHRELVKANGPYAQLYYSQFA</sequence>
<dbReference type="AlphaFoldDB" id="A0A413FJA8"/>
<gene>
    <name evidence="12" type="ORF">DWV29_03720</name>
</gene>
<dbReference type="SUPFAM" id="SSF52540">
    <property type="entry name" value="P-loop containing nucleoside triphosphate hydrolases"/>
    <property type="match status" value="1"/>
</dbReference>
<dbReference type="CDD" id="cd03254">
    <property type="entry name" value="ABCC_Glucan_exporter_like"/>
    <property type="match status" value="1"/>
</dbReference>
<keyword evidence="4" id="KW-0547">Nucleotide-binding</keyword>
<dbReference type="GO" id="GO:0016887">
    <property type="term" value="F:ATP hydrolysis activity"/>
    <property type="evidence" value="ECO:0007669"/>
    <property type="project" value="InterPro"/>
</dbReference>
<comment type="subcellular location">
    <subcellularLocation>
        <location evidence="1">Cell membrane</location>
        <topology evidence="1">Multi-pass membrane protein</topology>
    </subcellularLocation>
</comment>
<feature type="domain" description="ABC transporter" evidence="10">
    <location>
        <begin position="371"/>
        <end position="605"/>
    </location>
</feature>
<feature type="coiled-coil region" evidence="8">
    <location>
        <begin position="250"/>
        <end position="277"/>
    </location>
</feature>
<dbReference type="PROSITE" id="PS00211">
    <property type="entry name" value="ABC_TRANSPORTER_1"/>
    <property type="match status" value="1"/>
</dbReference>
<keyword evidence="3 9" id="KW-0812">Transmembrane</keyword>
<keyword evidence="8" id="KW-0175">Coiled coil</keyword>
<dbReference type="Pfam" id="PF00664">
    <property type="entry name" value="ABC_membrane"/>
    <property type="match status" value="1"/>
</dbReference>
<evidence type="ECO:0000256" key="4">
    <source>
        <dbReference type="ARBA" id="ARBA00022741"/>
    </source>
</evidence>
<feature type="transmembrane region" description="Helical" evidence="9">
    <location>
        <begin position="193"/>
        <end position="213"/>
    </location>
</feature>
<dbReference type="CDD" id="cd18547">
    <property type="entry name" value="ABC_6TM_Tm288_like"/>
    <property type="match status" value="1"/>
</dbReference>
<keyword evidence="7 9" id="KW-0472">Membrane</keyword>
<dbReference type="GO" id="GO:0015421">
    <property type="term" value="F:ABC-type oligopeptide transporter activity"/>
    <property type="evidence" value="ECO:0007669"/>
    <property type="project" value="TreeGrafter"/>
</dbReference>
<dbReference type="Pfam" id="PF00005">
    <property type="entry name" value="ABC_tran"/>
    <property type="match status" value="1"/>
</dbReference>
<keyword evidence="6 9" id="KW-1133">Transmembrane helix</keyword>
<evidence type="ECO:0000256" key="5">
    <source>
        <dbReference type="ARBA" id="ARBA00022840"/>
    </source>
</evidence>
<comment type="caution">
    <text evidence="12">The sequence shown here is derived from an EMBL/GenBank/DDBJ whole genome shotgun (WGS) entry which is preliminary data.</text>
</comment>
<dbReference type="OrthoDB" id="9762778at2"/>
<dbReference type="InterPro" id="IPR036640">
    <property type="entry name" value="ABC1_TM_sf"/>
</dbReference>
<dbReference type="SMART" id="SM00382">
    <property type="entry name" value="AAA"/>
    <property type="match status" value="1"/>
</dbReference>
<dbReference type="PROSITE" id="PS50893">
    <property type="entry name" value="ABC_TRANSPORTER_2"/>
    <property type="match status" value="1"/>
</dbReference>
<dbReference type="InterPro" id="IPR011527">
    <property type="entry name" value="ABC1_TM_dom"/>
</dbReference>
<proteinExistence type="predicted"/>
<organism evidence="12 13">
    <name type="scientific">Enterocloster asparagiformis</name>
    <dbReference type="NCBI Taxonomy" id="333367"/>
    <lineage>
        <taxon>Bacteria</taxon>
        <taxon>Bacillati</taxon>
        <taxon>Bacillota</taxon>
        <taxon>Clostridia</taxon>
        <taxon>Lachnospirales</taxon>
        <taxon>Lachnospiraceae</taxon>
        <taxon>Enterocloster</taxon>
    </lineage>
</organism>
<dbReference type="GO" id="GO:0005524">
    <property type="term" value="F:ATP binding"/>
    <property type="evidence" value="ECO:0007669"/>
    <property type="project" value="UniProtKB-KW"/>
</dbReference>
<dbReference type="InterPro" id="IPR017871">
    <property type="entry name" value="ABC_transporter-like_CS"/>
</dbReference>
<protein>
    <submittedName>
        <fullName evidence="12">ABC transporter ATP-binding protein</fullName>
    </submittedName>
</protein>